<dbReference type="AlphaFoldDB" id="E6K9S9"/>
<evidence type="ECO:0000313" key="2">
    <source>
        <dbReference type="EMBL" id="EFU29687.1"/>
    </source>
</evidence>
<proteinExistence type="predicted"/>
<reference evidence="2 3" key="1">
    <citation type="submission" date="2010-10" db="EMBL/GenBank/DDBJ databases">
        <authorList>
            <person name="Muzny D."/>
            <person name="Qin X."/>
            <person name="Deng J."/>
            <person name="Jiang H."/>
            <person name="Liu Y."/>
            <person name="Qu J."/>
            <person name="Song X.-Z."/>
            <person name="Zhang L."/>
            <person name="Thornton R."/>
            <person name="Coyle M."/>
            <person name="Francisco L."/>
            <person name="Jackson L."/>
            <person name="Javaid M."/>
            <person name="Korchina V."/>
            <person name="Kovar C."/>
            <person name="Mata R."/>
            <person name="Mathew T."/>
            <person name="Ngo R."/>
            <person name="Nguyen L."/>
            <person name="Nguyen N."/>
            <person name="Okwuonu G."/>
            <person name="Ongeri F."/>
            <person name="Pham C."/>
            <person name="Simmons D."/>
            <person name="Wilczek-Boney K."/>
            <person name="Hale W."/>
            <person name="Jakkamsetti A."/>
            <person name="Pham P."/>
            <person name="Ruth R."/>
            <person name="San Lucas F."/>
            <person name="Warren J."/>
            <person name="Zhang J."/>
            <person name="Zhao Z."/>
            <person name="Zhou C."/>
            <person name="Zhu D."/>
            <person name="Lee S."/>
            <person name="Bess C."/>
            <person name="Blankenburg K."/>
            <person name="Forbes L."/>
            <person name="Fu Q."/>
            <person name="Gubbala S."/>
            <person name="Hirani K."/>
            <person name="Jayaseelan J.C."/>
            <person name="Lara F."/>
            <person name="Munidasa M."/>
            <person name="Palculict T."/>
            <person name="Patil S."/>
            <person name="Pu L.-L."/>
            <person name="Saada N."/>
            <person name="Tang L."/>
            <person name="Weissenberger G."/>
            <person name="Zhu Y."/>
            <person name="Hemphill L."/>
            <person name="Shang Y."/>
            <person name="Youmans B."/>
            <person name="Ayvaz T."/>
            <person name="Ross M."/>
            <person name="Santibanez J."/>
            <person name="Aqrawi P."/>
            <person name="Gross S."/>
            <person name="Joshi V."/>
            <person name="Fowler G."/>
            <person name="Nazareth L."/>
            <person name="Reid J."/>
            <person name="Worley K."/>
            <person name="Petrosino J."/>
            <person name="Highlander S."/>
            <person name="Gibbs R."/>
        </authorList>
    </citation>
    <scope>NUCLEOTIDE SEQUENCE [LARGE SCALE GENOMIC DNA]</scope>
    <source>
        <strain evidence="2 3">ATCC 33574</strain>
    </source>
</reference>
<dbReference type="EMBL" id="AEPD01000040">
    <property type="protein sequence ID" value="EFU29687.1"/>
    <property type="molecule type" value="Genomic_DNA"/>
</dbReference>
<sequence>MQTIMNKTLRCLSLSLLALVSSLAFAQKEITFTAGVDKGTCCATKSKPAGNDKITKDGVTIETGYGAFDAQNYNTKANEYRIYKSSTFTATSTIGSITKIVFTCFADGETKHGPGCFSNASTGEYTFESDGPMGTWTGIAPTVSLTATTNQVRASKIVVTIDASTGIKEVENRKEDANAPLYNLAGQRVGKDYKGVVIKNGQKYIQR</sequence>
<dbReference type="STRING" id="873513.HMPREF6485_2372"/>
<keyword evidence="1" id="KW-0732">Signal</keyword>
<dbReference type="Proteomes" id="UP000003112">
    <property type="component" value="Unassembled WGS sequence"/>
</dbReference>
<accession>E6K9S9</accession>
<keyword evidence="3" id="KW-1185">Reference proteome</keyword>
<evidence type="ECO:0000313" key="3">
    <source>
        <dbReference type="Proteomes" id="UP000003112"/>
    </source>
</evidence>
<dbReference type="HOGENOM" id="CLU_1414051_0_0_10"/>
<gene>
    <name evidence="2" type="ORF">HMPREF6485_2372</name>
</gene>
<organism evidence="2 3">
    <name type="scientific">Segatella buccae ATCC 33574</name>
    <dbReference type="NCBI Taxonomy" id="873513"/>
    <lineage>
        <taxon>Bacteria</taxon>
        <taxon>Pseudomonadati</taxon>
        <taxon>Bacteroidota</taxon>
        <taxon>Bacteroidia</taxon>
        <taxon>Bacteroidales</taxon>
        <taxon>Prevotellaceae</taxon>
        <taxon>Segatella</taxon>
    </lineage>
</organism>
<name>E6K9S9_9BACT</name>
<comment type="caution">
    <text evidence="2">The sequence shown here is derived from an EMBL/GenBank/DDBJ whole genome shotgun (WGS) entry which is preliminary data.</text>
</comment>
<protein>
    <recommendedName>
        <fullName evidence="4">Lipocalin-like domain-containing protein</fullName>
    </recommendedName>
</protein>
<evidence type="ECO:0008006" key="4">
    <source>
        <dbReference type="Google" id="ProtNLM"/>
    </source>
</evidence>
<evidence type="ECO:0000256" key="1">
    <source>
        <dbReference type="SAM" id="SignalP"/>
    </source>
</evidence>
<feature type="signal peptide" evidence="1">
    <location>
        <begin position="1"/>
        <end position="26"/>
    </location>
</feature>
<feature type="chain" id="PRO_5003205242" description="Lipocalin-like domain-containing protein" evidence="1">
    <location>
        <begin position="27"/>
        <end position="207"/>
    </location>
</feature>